<dbReference type="AlphaFoldDB" id="A0AAV3YWY9"/>
<name>A0AAV3YWY9_9GAST</name>
<dbReference type="Proteomes" id="UP000735302">
    <property type="component" value="Unassembled WGS sequence"/>
</dbReference>
<feature type="compositionally biased region" description="Basic and acidic residues" evidence="1">
    <location>
        <begin position="157"/>
        <end position="177"/>
    </location>
</feature>
<evidence type="ECO:0000313" key="2">
    <source>
        <dbReference type="EMBL" id="GFN86979.1"/>
    </source>
</evidence>
<feature type="region of interest" description="Disordered" evidence="1">
    <location>
        <begin position="157"/>
        <end position="184"/>
    </location>
</feature>
<evidence type="ECO:0000256" key="1">
    <source>
        <dbReference type="SAM" id="MobiDB-lite"/>
    </source>
</evidence>
<evidence type="ECO:0000313" key="3">
    <source>
        <dbReference type="Proteomes" id="UP000735302"/>
    </source>
</evidence>
<protein>
    <submittedName>
        <fullName evidence="2">Uncharacterized protein</fullName>
    </submittedName>
</protein>
<reference evidence="2 3" key="1">
    <citation type="journal article" date="2021" name="Elife">
        <title>Chloroplast acquisition without the gene transfer in kleptoplastic sea slugs, Plakobranchus ocellatus.</title>
        <authorList>
            <person name="Maeda T."/>
            <person name="Takahashi S."/>
            <person name="Yoshida T."/>
            <person name="Shimamura S."/>
            <person name="Takaki Y."/>
            <person name="Nagai Y."/>
            <person name="Toyoda A."/>
            <person name="Suzuki Y."/>
            <person name="Arimoto A."/>
            <person name="Ishii H."/>
            <person name="Satoh N."/>
            <person name="Nishiyama T."/>
            <person name="Hasebe M."/>
            <person name="Maruyama T."/>
            <person name="Minagawa J."/>
            <person name="Obokata J."/>
            <person name="Shigenobu S."/>
        </authorList>
    </citation>
    <scope>NUCLEOTIDE SEQUENCE [LARGE SCALE GENOMIC DNA]</scope>
</reference>
<dbReference type="EMBL" id="BLXT01001645">
    <property type="protein sequence ID" value="GFN86979.1"/>
    <property type="molecule type" value="Genomic_DNA"/>
</dbReference>
<proteinExistence type="predicted"/>
<gene>
    <name evidence="2" type="ORF">PoB_001348500</name>
</gene>
<accession>A0AAV3YWY9</accession>
<comment type="caution">
    <text evidence="2">The sequence shown here is derived from an EMBL/GenBank/DDBJ whole genome shotgun (WGS) entry which is preliminary data.</text>
</comment>
<keyword evidence="3" id="KW-1185">Reference proteome</keyword>
<sequence length="184" mass="20334">MRMYSAQIYQWNELALACRPSDPRLSCEASTPVGSTFPHHKCYPNCDCVEQNVTWRRPFSPSAVKTIRLSGVTFKGGDIVGQNSHLIYDEYIFPQPSRPTWSIGRPAVTDCSNLGDKNVQTGIATPWTALLNGIGVFTYSYVAASSILIKLNRDGREGVGEGRTERREGEIETKRGWEVGSSGS</sequence>
<organism evidence="2 3">
    <name type="scientific">Plakobranchus ocellatus</name>
    <dbReference type="NCBI Taxonomy" id="259542"/>
    <lineage>
        <taxon>Eukaryota</taxon>
        <taxon>Metazoa</taxon>
        <taxon>Spiralia</taxon>
        <taxon>Lophotrochozoa</taxon>
        <taxon>Mollusca</taxon>
        <taxon>Gastropoda</taxon>
        <taxon>Heterobranchia</taxon>
        <taxon>Euthyneura</taxon>
        <taxon>Panpulmonata</taxon>
        <taxon>Sacoglossa</taxon>
        <taxon>Placobranchoidea</taxon>
        <taxon>Plakobranchidae</taxon>
        <taxon>Plakobranchus</taxon>
    </lineage>
</organism>